<dbReference type="SUPFAM" id="SSF56322">
    <property type="entry name" value="ADC synthase"/>
    <property type="match status" value="1"/>
</dbReference>
<dbReference type="Proteomes" id="UP001304461">
    <property type="component" value="Unassembled WGS sequence"/>
</dbReference>
<dbReference type="EMBL" id="JAYGHX010000001">
    <property type="protein sequence ID" value="MEA5389710.1"/>
    <property type="molecule type" value="Genomic_DNA"/>
</dbReference>
<dbReference type="InterPro" id="IPR005801">
    <property type="entry name" value="ADC_synthase"/>
</dbReference>
<sequence>MVQAPATFSALLSAATAASRRLEEEGVLSLALPMAALDPLAALTHLDSGADFRFLWDGAPGLSIAAAGLCNSLELSGPRRFELAQRFSSLSLSRLATEPAPCPALARARVLLAFAFFESPLHPGTGAAGVTAVLPTWQLSRQGRHCWLRLQRSLGGDVTGRSVAEELWDTRQRLEALAGRAPSEAVHGPPVGIAHGSHWHAGYRSALDRALELVERGELQKLVLAVRQHLLLDGPLDPLSLLSHLRRSQPGSCRFLWQRSEREALVGASPERLLTLRQGQLRSDALAGTAPLGEPADLLLQSRKDRHEHELVVETITAVLQKAGLDPRRPRRPRLARHGSLVHLHTPITASLRGQAPLNLAEALHPTPAVAGLPRREAMAWLRSLEPFERGHYAAPIGWIDTEGDTDLRVAIRSGTLRGRQLELTAGAGLVRGSHPERELQEVALKLGVLQQQLNLPLAASFD</sequence>
<dbReference type="GO" id="GO:0008909">
    <property type="term" value="F:isochorismate synthase activity"/>
    <property type="evidence" value="ECO:0007669"/>
    <property type="project" value="UniProtKB-EC"/>
</dbReference>
<dbReference type="EC" id="5.4.4.2" evidence="3"/>
<evidence type="ECO:0000256" key="4">
    <source>
        <dbReference type="ARBA" id="ARBA00023235"/>
    </source>
</evidence>
<evidence type="ECO:0000313" key="8">
    <source>
        <dbReference type="Proteomes" id="UP001304461"/>
    </source>
</evidence>
<accession>A0ABU5RPP3</accession>
<feature type="domain" description="Chorismate-utilising enzyme C-terminal" evidence="6">
    <location>
        <begin position="201"/>
        <end position="446"/>
    </location>
</feature>
<comment type="catalytic activity">
    <reaction evidence="1">
        <text>chorismate = isochorismate</text>
        <dbReference type="Rhea" id="RHEA:18985"/>
        <dbReference type="ChEBI" id="CHEBI:29748"/>
        <dbReference type="ChEBI" id="CHEBI:29780"/>
        <dbReference type="EC" id="5.4.4.2"/>
    </reaction>
</comment>
<evidence type="ECO:0000256" key="3">
    <source>
        <dbReference type="ARBA" id="ARBA00012824"/>
    </source>
</evidence>
<evidence type="ECO:0000256" key="1">
    <source>
        <dbReference type="ARBA" id="ARBA00000799"/>
    </source>
</evidence>
<name>A0ABU5RPP3_9CYAN</name>
<keyword evidence="4 7" id="KW-0413">Isomerase</keyword>
<proteinExistence type="inferred from homology"/>
<evidence type="ECO:0000256" key="2">
    <source>
        <dbReference type="ARBA" id="ARBA00005297"/>
    </source>
</evidence>
<dbReference type="NCBIfam" id="TIGR00543">
    <property type="entry name" value="isochor_syn"/>
    <property type="match status" value="1"/>
</dbReference>
<dbReference type="PANTHER" id="PTHR42839:SF2">
    <property type="entry name" value="ISOCHORISMATE SYNTHASE ENTC"/>
    <property type="match status" value="1"/>
</dbReference>
<dbReference type="PANTHER" id="PTHR42839">
    <property type="entry name" value="ISOCHORISMATE SYNTHASE ENTC"/>
    <property type="match status" value="1"/>
</dbReference>
<dbReference type="InterPro" id="IPR015890">
    <property type="entry name" value="Chorismate_C"/>
</dbReference>
<evidence type="ECO:0000256" key="5">
    <source>
        <dbReference type="ARBA" id="ARBA00041564"/>
    </source>
</evidence>
<comment type="similarity">
    <text evidence="2">Belongs to the isochorismate synthase family.</text>
</comment>
<reference evidence="7 8" key="1">
    <citation type="submission" date="2023-12" db="EMBL/GenBank/DDBJ databases">
        <title>Baltic Sea Cyanobacteria.</title>
        <authorList>
            <person name="Delbaje E."/>
            <person name="Fewer D.P."/>
            <person name="Shishido T.K."/>
        </authorList>
    </citation>
    <scope>NUCLEOTIDE SEQUENCE [LARGE SCALE GENOMIC DNA]</scope>
    <source>
        <strain evidence="7 8">UHCC 0139</strain>
    </source>
</reference>
<comment type="caution">
    <text evidence="7">The sequence shown here is derived from an EMBL/GenBank/DDBJ whole genome shotgun (WGS) entry which is preliminary data.</text>
</comment>
<keyword evidence="8" id="KW-1185">Reference proteome</keyword>
<dbReference type="InterPro" id="IPR004561">
    <property type="entry name" value="IsoChor_synthase"/>
</dbReference>
<dbReference type="Pfam" id="PF00425">
    <property type="entry name" value="Chorismate_bind"/>
    <property type="match status" value="1"/>
</dbReference>
<evidence type="ECO:0000259" key="6">
    <source>
        <dbReference type="Pfam" id="PF00425"/>
    </source>
</evidence>
<evidence type="ECO:0000313" key="7">
    <source>
        <dbReference type="EMBL" id="MEA5389710.1"/>
    </source>
</evidence>
<gene>
    <name evidence="7" type="ORF">VB738_00420</name>
</gene>
<protein>
    <recommendedName>
        <fullName evidence="3">isochorismate synthase</fullName>
        <ecNumber evidence="3">5.4.4.2</ecNumber>
    </recommendedName>
    <alternativeName>
        <fullName evidence="5">Isochorismate mutase</fullName>
    </alternativeName>
</protein>
<organism evidence="7 8">
    <name type="scientific">Cyanobium gracile UHCC 0139</name>
    <dbReference type="NCBI Taxonomy" id="3110308"/>
    <lineage>
        <taxon>Bacteria</taxon>
        <taxon>Bacillati</taxon>
        <taxon>Cyanobacteriota</taxon>
        <taxon>Cyanophyceae</taxon>
        <taxon>Synechococcales</taxon>
        <taxon>Prochlorococcaceae</taxon>
        <taxon>Cyanobium</taxon>
    </lineage>
</organism>
<dbReference type="Gene3D" id="3.60.120.10">
    <property type="entry name" value="Anthranilate synthase"/>
    <property type="match status" value="1"/>
</dbReference>